<dbReference type="Proteomes" id="UP000305948">
    <property type="component" value="Unassembled WGS sequence"/>
</dbReference>
<evidence type="ECO:0008006" key="4">
    <source>
        <dbReference type="Google" id="ProtNLM"/>
    </source>
</evidence>
<protein>
    <recommendedName>
        <fullName evidence="4">Secreted protein</fullName>
    </recommendedName>
</protein>
<evidence type="ECO:0000256" key="1">
    <source>
        <dbReference type="SAM" id="SignalP"/>
    </source>
</evidence>
<dbReference type="EMBL" id="ML213505">
    <property type="protein sequence ID" value="TFK55227.1"/>
    <property type="molecule type" value="Genomic_DNA"/>
</dbReference>
<reference evidence="2 3" key="1">
    <citation type="journal article" date="2019" name="Nat. Ecol. Evol.">
        <title>Megaphylogeny resolves global patterns of mushroom evolution.</title>
        <authorList>
            <person name="Varga T."/>
            <person name="Krizsan K."/>
            <person name="Foldi C."/>
            <person name="Dima B."/>
            <person name="Sanchez-Garcia M."/>
            <person name="Sanchez-Ramirez S."/>
            <person name="Szollosi G.J."/>
            <person name="Szarkandi J.G."/>
            <person name="Papp V."/>
            <person name="Albert L."/>
            <person name="Andreopoulos W."/>
            <person name="Angelini C."/>
            <person name="Antonin V."/>
            <person name="Barry K.W."/>
            <person name="Bougher N.L."/>
            <person name="Buchanan P."/>
            <person name="Buyck B."/>
            <person name="Bense V."/>
            <person name="Catcheside P."/>
            <person name="Chovatia M."/>
            <person name="Cooper J."/>
            <person name="Damon W."/>
            <person name="Desjardin D."/>
            <person name="Finy P."/>
            <person name="Geml J."/>
            <person name="Haridas S."/>
            <person name="Hughes K."/>
            <person name="Justo A."/>
            <person name="Karasinski D."/>
            <person name="Kautmanova I."/>
            <person name="Kiss B."/>
            <person name="Kocsube S."/>
            <person name="Kotiranta H."/>
            <person name="LaButti K.M."/>
            <person name="Lechner B.E."/>
            <person name="Liimatainen K."/>
            <person name="Lipzen A."/>
            <person name="Lukacs Z."/>
            <person name="Mihaltcheva S."/>
            <person name="Morgado L.N."/>
            <person name="Niskanen T."/>
            <person name="Noordeloos M.E."/>
            <person name="Ohm R.A."/>
            <person name="Ortiz-Santana B."/>
            <person name="Ovrebo C."/>
            <person name="Racz N."/>
            <person name="Riley R."/>
            <person name="Savchenko A."/>
            <person name="Shiryaev A."/>
            <person name="Soop K."/>
            <person name="Spirin V."/>
            <person name="Szebenyi C."/>
            <person name="Tomsovsky M."/>
            <person name="Tulloss R.E."/>
            <person name="Uehling J."/>
            <person name="Grigoriev I.V."/>
            <person name="Vagvolgyi C."/>
            <person name="Papp T."/>
            <person name="Martin F.M."/>
            <person name="Miettinen O."/>
            <person name="Hibbett D.S."/>
            <person name="Nagy L.G."/>
        </authorList>
    </citation>
    <scope>NUCLEOTIDE SEQUENCE [LARGE SCALE GENOMIC DNA]</scope>
    <source>
        <strain evidence="2 3">OMC1185</strain>
    </source>
</reference>
<keyword evidence="1" id="KW-0732">Signal</keyword>
<evidence type="ECO:0000313" key="2">
    <source>
        <dbReference type="EMBL" id="TFK55227.1"/>
    </source>
</evidence>
<organism evidence="2 3">
    <name type="scientific">Heliocybe sulcata</name>
    <dbReference type="NCBI Taxonomy" id="5364"/>
    <lineage>
        <taxon>Eukaryota</taxon>
        <taxon>Fungi</taxon>
        <taxon>Dikarya</taxon>
        <taxon>Basidiomycota</taxon>
        <taxon>Agaricomycotina</taxon>
        <taxon>Agaricomycetes</taxon>
        <taxon>Gloeophyllales</taxon>
        <taxon>Gloeophyllaceae</taxon>
        <taxon>Heliocybe</taxon>
    </lineage>
</organism>
<gene>
    <name evidence="2" type="ORF">OE88DRAFT_1653974</name>
</gene>
<feature type="signal peptide" evidence="1">
    <location>
        <begin position="1"/>
        <end position="18"/>
    </location>
</feature>
<dbReference type="AlphaFoldDB" id="A0A5C3NEB1"/>
<accession>A0A5C3NEB1</accession>
<feature type="chain" id="PRO_5022833683" description="Secreted protein" evidence="1">
    <location>
        <begin position="19"/>
        <end position="151"/>
    </location>
</feature>
<proteinExistence type="predicted"/>
<keyword evidence="3" id="KW-1185">Reference proteome</keyword>
<evidence type="ECO:0000313" key="3">
    <source>
        <dbReference type="Proteomes" id="UP000305948"/>
    </source>
</evidence>
<sequence>MPQVILAVLNLQLISTNAISFSSHTVHLSTRHVGVSSPQALGAGQPPGLLPYWVHLSSRNSNSPAPRLEYFLRSLVLSAFTAPGEDIHNAFSSPNPRLLRCLLLRCLGRPANLPEKQYLRIIRILFLCHSRRFCQTQSQSTSADTSAQSGP</sequence>
<name>A0A5C3NEB1_9AGAM</name>